<accession>A0A850PUN5</accession>
<sequence length="134" mass="13594">MNLSGNTMRRNVAGIGAACLFGGLAVATVAAPAAGAQPADQCSASAVSGTVSSVTGQARAYLDAHPGANQAVTAAFNQPRPDAEANLRGYFTANSGEYYELRGILAPIGDVQRNCNITVLPGELVSAYNTFMAG</sequence>
<comment type="caution">
    <text evidence="3">The sequence shown here is derived from an EMBL/GenBank/DDBJ whole genome shotgun (WGS) entry which is preliminary data.</text>
</comment>
<dbReference type="EMBL" id="JABFYL010000035">
    <property type="protein sequence ID" value="NVN51276.1"/>
    <property type="molecule type" value="Genomic_DNA"/>
</dbReference>
<keyword evidence="1" id="KW-0732">Signal</keyword>
<feature type="signal peptide" evidence="1">
    <location>
        <begin position="1"/>
        <end position="27"/>
    </location>
</feature>
<reference evidence="3 4" key="1">
    <citation type="submission" date="2020-05" db="EMBL/GenBank/DDBJ databases">
        <title>Draft genome sequence of Mycobacterium hippocampi DL, isolated from European seabass, Dicentrarchus labrax, reared in fish farms.</title>
        <authorList>
            <person name="Stathopoulou P."/>
            <person name="Asimakis E."/>
            <person name="Tzokas K."/>
            <person name="Batargias C."/>
            <person name="Tsiamis G."/>
        </authorList>
    </citation>
    <scope>NUCLEOTIDE SEQUENCE [LARGE SCALE GENOMIC DNA]</scope>
    <source>
        <strain evidence="3 4">DL</strain>
    </source>
</reference>
<feature type="domain" description="Haemophore haem-binding" evidence="2">
    <location>
        <begin position="40"/>
        <end position="116"/>
    </location>
</feature>
<protein>
    <submittedName>
        <fullName evidence="3">Mycobacterial hemophore asspociated with MmpL11/MmpL3 transport system</fullName>
    </submittedName>
</protein>
<gene>
    <name evidence="3" type="ORF">HLY00_1016</name>
</gene>
<feature type="chain" id="PRO_5038382266" evidence="1">
    <location>
        <begin position="28"/>
        <end position="134"/>
    </location>
</feature>
<evidence type="ECO:0000313" key="4">
    <source>
        <dbReference type="Proteomes" id="UP000570517"/>
    </source>
</evidence>
<organism evidence="3 4">
    <name type="scientific">Mycolicibacterium hippocampi</name>
    <dbReference type="NCBI Taxonomy" id="659824"/>
    <lineage>
        <taxon>Bacteria</taxon>
        <taxon>Bacillati</taxon>
        <taxon>Actinomycetota</taxon>
        <taxon>Actinomycetes</taxon>
        <taxon>Mycobacteriales</taxon>
        <taxon>Mycobacteriaceae</taxon>
        <taxon>Mycolicibacterium</taxon>
    </lineage>
</organism>
<dbReference type="GO" id="GO:0020037">
    <property type="term" value="F:heme binding"/>
    <property type="evidence" value="ECO:0007669"/>
    <property type="project" value="InterPro"/>
</dbReference>
<dbReference type="Proteomes" id="UP000570517">
    <property type="component" value="Unassembled WGS sequence"/>
</dbReference>
<keyword evidence="4" id="KW-1185">Reference proteome</keyword>
<dbReference type="InterPro" id="IPR038378">
    <property type="entry name" value="MHB_sf"/>
</dbReference>
<evidence type="ECO:0000259" key="2">
    <source>
        <dbReference type="Pfam" id="PF16525"/>
    </source>
</evidence>
<dbReference type="InterPro" id="IPR032407">
    <property type="entry name" value="MHB"/>
</dbReference>
<evidence type="ECO:0000256" key="1">
    <source>
        <dbReference type="SAM" id="SignalP"/>
    </source>
</evidence>
<dbReference type="AlphaFoldDB" id="A0A850PUN5"/>
<dbReference type="NCBIfam" id="TIGR04529">
    <property type="entry name" value="MTB_hemophore"/>
    <property type="match status" value="1"/>
</dbReference>
<dbReference type="RefSeq" id="WP_178359609.1">
    <property type="nucleotide sequence ID" value="NZ_JABFYL010000035.1"/>
</dbReference>
<proteinExistence type="predicted"/>
<dbReference type="Pfam" id="PF16525">
    <property type="entry name" value="MHB"/>
    <property type="match status" value="1"/>
</dbReference>
<evidence type="ECO:0000313" key="3">
    <source>
        <dbReference type="EMBL" id="NVN51276.1"/>
    </source>
</evidence>
<dbReference type="Gene3D" id="1.20.20.20">
    <property type="entry name" value="Haemophore, haem-binding domain"/>
    <property type="match status" value="1"/>
</dbReference>
<name>A0A850PUN5_9MYCO</name>